<dbReference type="InterPro" id="IPR027417">
    <property type="entry name" value="P-loop_NTPase"/>
</dbReference>
<keyword evidence="5 7" id="KW-1133">Transmembrane helix</keyword>
<dbReference type="GO" id="GO:0005524">
    <property type="term" value="F:ATP binding"/>
    <property type="evidence" value="ECO:0007669"/>
    <property type="project" value="UniProtKB-KW"/>
</dbReference>
<sequence>MTHHSLHRHYWRLLWQHKGMALLGILLAVITAFAGIALLAVSGWFISAAALAGLTAATAAVFNFFAPGAMVRGLSIARTAGRYGERLTSHEATFRLISQLRALVFRQLAARPWYEQQLNRHATSSRLLQDIQHIESIYLSALLPATVVLAVSAGYALVLALVLPPALWVALPVLLLTVGLMPWLYSRQVLAPQDNLHRLRTQQWQSAASLLSNGRTLTLHQRLAAAGDQLRSEAAEADQQEVQAVNRQQAMLLLTQILLVGLTVAVLALGFSAFGAGELAGANLFMVLLLTLGTGEVLVTASPVLAALRLGLAALQRLDDRPDSEWPEPRVRVAAPVVAVQLQQVDYRYPAQPQPVLQQFSHTFAGPGWHWITGPSGAGKSTLMALLSGQLQAGSGAVRIEAPRAQAPLLMPQRIDILRASLRDNLCLHHVCSEADIQQALQLVELDSWAHSLPAGLDTWLGDGEWQPSGGEAKRIGLARLILQNPAIVLLDEPAAGMDAARAQRIFSRLAEHWADKLVIANTHDEGLMQPGQQHLRLG</sequence>
<gene>
    <name evidence="10" type="ORF">GJQ55_12985</name>
</gene>
<feature type="domain" description="ABC transporter" evidence="8">
    <location>
        <begin position="340"/>
        <end position="538"/>
    </location>
</feature>
<dbReference type="PANTHER" id="PTHR24221:SF654">
    <property type="entry name" value="ATP-BINDING CASSETTE SUB-FAMILY B MEMBER 6"/>
    <property type="match status" value="1"/>
</dbReference>
<evidence type="ECO:0000313" key="11">
    <source>
        <dbReference type="Proteomes" id="UP000596074"/>
    </source>
</evidence>
<dbReference type="Pfam" id="PF00005">
    <property type="entry name" value="ABC_tran"/>
    <property type="match status" value="1"/>
</dbReference>
<dbReference type="KEGG" id="vcw:GJQ55_12985"/>
<dbReference type="InterPro" id="IPR039421">
    <property type="entry name" value="Type_1_exporter"/>
</dbReference>
<feature type="transmembrane region" description="Helical" evidence="7">
    <location>
        <begin position="257"/>
        <end position="276"/>
    </location>
</feature>
<dbReference type="Proteomes" id="UP000596074">
    <property type="component" value="Chromosome"/>
</dbReference>
<dbReference type="PROSITE" id="PS50893">
    <property type="entry name" value="ABC_TRANSPORTER_2"/>
    <property type="match status" value="1"/>
</dbReference>
<dbReference type="GO" id="GO:0005886">
    <property type="term" value="C:plasma membrane"/>
    <property type="evidence" value="ECO:0007669"/>
    <property type="project" value="UniProtKB-SubCell"/>
</dbReference>
<evidence type="ECO:0000256" key="1">
    <source>
        <dbReference type="ARBA" id="ARBA00004651"/>
    </source>
</evidence>
<keyword evidence="11" id="KW-1185">Reference proteome</keyword>
<evidence type="ECO:0000256" key="5">
    <source>
        <dbReference type="ARBA" id="ARBA00022989"/>
    </source>
</evidence>
<dbReference type="EMBL" id="CP046056">
    <property type="protein sequence ID" value="QQD25333.1"/>
    <property type="molecule type" value="Genomic_DNA"/>
</dbReference>
<evidence type="ECO:0000259" key="9">
    <source>
        <dbReference type="PROSITE" id="PS50929"/>
    </source>
</evidence>
<evidence type="ECO:0000256" key="2">
    <source>
        <dbReference type="ARBA" id="ARBA00022692"/>
    </source>
</evidence>
<evidence type="ECO:0000256" key="7">
    <source>
        <dbReference type="SAM" id="Phobius"/>
    </source>
</evidence>
<keyword evidence="6 7" id="KW-0472">Membrane</keyword>
<proteinExistence type="predicted"/>
<keyword evidence="4 10" id="KW-0067">ATP-binding</keyword>
<feature type="transmembrane region" description="Helical" evidence="7">
    <location>
        <begin position="45"/>
        <end position="66"/>
    </location>
</feature>
<accession>A0A9X7YPJ9</accession>
<dbReference type="InterPro" id="IPR003439">
    <property type="entry name" value="ABC_transporter-like_ATP-bd"/>
</dbReference>
<dbReference type="SMART" id="SM00382">
    <property type="entry name" value="AAA"/>
    <property type="match status" value="1"/>
</dbReference>
<comment type="subcellular location">
    <subcellularLocation>
        <location evidence="1">Cell membrane</location>
        <topology evidence="1">Multi-pass membrane protein</topology>
    </subcellularLocation>
</comment>
<name>A0A9X7YPJ9_9GAMM</name>
<evidence type="ECO:0000256" key="4">
    <source>
        <dbReference type="ARBA" id="ARBA00022840"/>
    </source>
</evidence>
<evidence type="ECO:0000256" key="3">
    <source>
        <dbReference type="ARBA" id="ARBA00022741"/>
    </source>
</evidence>
<dbReference type="InterPro" id="IPR003593">
    <property type="entry name" value="AAA+_ATPase"/>
</dbReference>
<dbReference type="InterPro" id="IPR036640">
    <property type="entry name" value="ABC1_TM_sf"/>
</dbReference>
<dbReference type="GO" id="GO:0034040">
    <property type="term" value="F:ATPase-coupled lipid transmembrane transporter activity"/>
    <property type="evidence" value="ECO:0007669"/>
    <property type="project" value="TreeGrafter"/>
</dbReference>
<keyword evidence="3" id="KW-0547">Nucleotide-binding</keyword>
<dbReference type="SUPFAM" id="SSF52540">
    <property type="entry name" value="P-loop containing nucleoside triphosphate hydrolases"/>
    <property type="match status" value="1"/>
</dbReference>
<feature type="domain" description="ABC transmembrane type-1" evidence="9">
    <location>
        <begin position="22"/>
        <end position="310"/>
    </location>
</feature>
<feature type="transmembrane region" description="Helical" evidence="7">
    <location>
        <begin position="20"/>
        <end position="39"/>
    </location>
</feature>
<protein>
    <submittedName>
        <fullName evidence="10">ATP-binding cassette domain-containing protein</fullName>
    </submittedName>
</protein>
<evidence type="ECO:0000256" key="6">
    <source>
        <dbReference type="ARBA" id="ARBA00023136"/>
    </source>
</evidence>
<dbReference type="Gene3D" id="1.20.1560.10">
    <property type="entry name" value="ABC transporter type 1, transmembrane domain"/>
    <property type="match status" value="1"/>
</dbReference>
<evidence type="ECO:0000313" key="10">
    <source>
        <dbReference type="EMBL" id="QQD25333.1"/>
    </source>
</evidence>
<feature type="transmembrane region" description="Helical" evidence="7">
    <location>
        <begin position="136"/>
        <end position="160"/>
    </location>
</feature>
<dbReference type="GO" id="GO:0016887">
    <property type="term" value="F:ATP hydrolysis activity"/>
    <property type="evidence" value="ECO:0007669"/>
    <property type="project" value="InterPro"/>
</dbReference>
<dbReference type="Gene3D" id="3.40.50.300">
    <property type="entry name" value="P-loop containing nucleotide triphosphate hydrolases"/>
    <property type="match status" value="1"/>
</dbReference>
<feature type="transmembrane region" description="Helical" evidence="7">
    <location>
        <begin position="282"/>
        <end position="308"/>
    </location>
</feature>
<feature type="transmembrane region" description="Helical" evidence="7">
    <location>
        <begin position="166"/>
        <end position="185"/>
    </location>
</feature>
<dbReference type="PANTHER" id="PTHR24221">
    <property type="entry name" value="ATP-BINDING CASSETTE SUB-FAMILY B"/>
    <property type="match status" value="1"/>
</dbReference>
<keyword evidence="2 7" id="KW-0812">Transmembrane</keyword>
<dbReference type="PROSITE" id="PS50929">
    <property type="entry name" value="ABC_TM1F"/>
    <property type="match status" value="1"/>
</dbReference>
<dbReference type="SUPFAM" id="SSF90123">
    <property type="entry name" value="ABC transporter transmembrane region"/>
    <property type="match status" value="1"/>
</dbReference>
<dbReference type="InterPro" id="IPR011527">
    <property type="entry name" value="ABC1_TM_dom"/>
</dbReference>
<evidence type="ECO:0000259" key="8">
    <source>
        <dbReference type="PROSITE" id="PS50893"/>
    </source>
</evidence>
<dbReference type="AlphaFoldDB" id="A0A9X7YPJ9"/>
<dbReference type="RefSeq" id="WP_228345408.1">
    <property type="nucleotide sequence ID" value="NZ_CP046056.1"/>
</dbReference>
<dbReference type="GO" id="GO:0140359">
    <property type="term" value="F:ABC-type transporter activity"/>
    <property type="evidence" value="ECO:0007669"/>
    <property type="project" value="InterPro"/>
</dbReference>
<organism evidence="10 11">
    <name type="scientific">Venatoribacter cucullus</name>
    <dbReference type="NCBI Taxonomy" id="2661630"/>
    <lineage>
        <taxon>Bacteria</taxon>
        <taxon>Pseudomonadati</taxon>
        <taxon>Pseudomonadota</taxon>
        <taxon>Gammaproteobacteria</taxon>
        <taxon>Oceanospirillales</taxon>
        <taxon>Oceanospirillaceae</taxon>
        <taxon>Venatoribacter</taxon>
    </lineage>
</organism>
<reference evidence="10 11" key="1">
    <citation type="submission" date="2019-11" db="EMBL/GenBank/DDBJ databases">
        <title>Venatorbacter sp. nov. a predator of Campylobacter and other Gram-negative bacteria.</title>
        <authorList>
            <person name="Saeedi A."/>
            <person name="Cummings N.J."/>
            <person name="Connerton I.F."/>
            <person name="Connerton P.L."/>
        </authorList>
    </citation>
    <scope>NUCLEOTIDE SEQUENCE [LARGE SCALE GENOMIC DNA]</scope>
    <source>
        <strain evidence="10">XL5</strain>
    </source>
</reference>